<evidence type="ECO:0000313" key="3">
    <source>
        <dbReference type="Proteomes" id="UP001152607"/>
    </source>
</evidence>
<keyword evidence="3" id="KW-1185">Reference proteome</keyword>
<protein>
    <submittedName>
        <fullName evidence="2">Uncharacterized protein</fullName>
    </submittedName>
</protein>
<dbReference type="EMBL" id="CAOQHR010000006">
    <property type="protein sequence ID" value="CAI6336174.1"/>
    <property type="molecule type" value="Genomic_DNA"/>
</dbReference>
<organism evidence="2 3">
    <name type="scientific">Periconia digitata</name>
    <dbReference type="NCBI Taxonomy" id="1303443"/>
    <lineage>
        <taxon>Eukaryota</taxon>
        <taxon>Fungi</taxon>
        <taxon>Dikarya</taxon>
        <taxon>Ascomycota</taxon>
        <taxon>Pezizomycotina</taxon>
        <taxon>Dothideomycetes</taxon>
        <taxon>Pleosporomycetidae</taxon>
        <taxon>Pleosporales</taxon>
        <taxon>Massarineae</taxon>
        <taxon>Periconiaceae</taxon>
        <taxon>Periconia</taxon>
    </lineage>
</organism>
<sequence>MQSAVVNMSLFSIIFIALFAASASALACNNLTLTVEISARQSRFQKFPIQTNIDTQAFAQDFTRRGHNYSAELFQGWQQLSGAYKISARYCRPFKGHSSAVQLLTHGIGFDKSYAISCTELMYTA</sequence>
<comment type="caution">
    <text evidence="2">The sequence shown here is derived from an EMBL/GenBank/DDBJ whole genome shotgun (WGS) entry which is preliminary data.</text>
</comment>
<evidence type="ECO:0000313" key="2">
    <source>
        <dbReference type="EMBL" id="CAI6336174.1"/>
    </source>
</evidence>
<evidence type="ECO:0000256" key="1">
    <source>
        <dbReference type="SAM" id="SignalP"/>
    </source>
</evidence>
<feature type="signal peptide" evidence="1">
    <location>
        <begin position="1"/>
        <end position="25"/>
    </location>
</feature>
<keyword evidence="1" id="KW-0732">Signal</keyword>
<gene>
    <name evidence="2" type="ORF">PDIGIT_LOCUS9266</name>
</gene>
<dbReference type="OrthoDB" id="190201at2759"/>
<proteinExistence type="predicted"/>
<dbReference type="AlphaFoldDB" id="A0A9W4UI77"/>
<name>A0A9W4UI77_9PLEO</name>
<dbReference type="Proteomes" id="UP001152607">
    <property type="component" value="Unassembled WGS sequence"/>
</dbReference>
<accession>A0A9W4UI77</accession>
<feature type="chain" id="PRO_5040726323" evidence="1">
    <location>
        <begin position="26"/>
        <end position="125"/>
    </location>
</feature>
<reference evidence="2" key="1">
    <citation type="submission" date="2023-01" db="EMBL/GenBank/DDBJ databases">
        <authorList>
            <person name="Van Ghelder C."/>
            <person name="Rancurel C."/>
        </authorList>
    </citation>
    <scope>NUCLEOTIDE SEQUENCE</scope>
    <source>
        <strain evidence="2">CNCM I-4278</strain>
    </source>
</reference>